<proteinExistence type="predicted"/>
<organism evidence="1 2">
    <name type="scientific">Acaulospora colombiana</name>
    <dbReference type="NCBI Taxonomy" id="27376"/>
    <lineage>
        <taxon>Eukaryota</taxon>
        <taxon>Fungi</taxon>
        <taxon>Fungi incertae sedis</taxon>
        <taxon>Mucoromycota</taxon>
        <taxon>Glomeromycotina</taxon>
        <taxon>Glomeromycetes</taxon>
        <taxon>Diversisporales</taxon>
        <taxon>Acaulosporaceae</taxon>
        <taxon>Acaulospora</taxon>
    </lineage>
</organism>
<gene>
    <name evidence="1" type="ORF">ACOLOM_LOCUS774</name>
</gene>
<dbReference type="EMBL" id="CAJVPT010000850">
    <property type="protein sequence ID" value="CAG8451584.1"/>
    <property type="molecule type" value="Genomic_DNA"/>
</dbReference>
<name>A0ACA9K4X1_9GLOM</name>
<evidence type="ECO:0000313" key="1">
    <source>
        <dbReference type="EMBL" id="CAG8451584.1"/>
    </source>
</evidence>
<accession>A0ACA9K4X1</accession>
<evidence type="ECO:0000313" key="2">
    <source>
        <dbReference type="Proteomes" id="UP000789525"/>
    </source>
</evidence>
<dbReference type="Proteomes" id="UP000789525">
    <property type="component" value="Unassembled WGS sequence"/>
</dbReference>
<keyword evidence="2" id="KW-1185">Reference proteome</keyword>
<comment type="caution">
    <text evidence="1">The sequence shown here is derived from an EMBL/GenBank/DDBJ whole genome shotgun (WGS) entry which is preliminary data.</text>
</comment>
<reference evidence="1" key="1">
    <citation type="submission" date="2021-06" db="EMBL/GenBank/DDBJ databases">
        <authorList>
            <person name="Kallberg Y."/>
            <person name="Tangrot J."/>
            <person name="Rosling A."/>
        </authorList>
    </citation>
    <scope>NUCLEOTIDE SEQUENCE</scope>
    <source>
        <strain evidence="1">CL356</strain>
    </source>
</reference>
<protein>
    <submittedName>
        <fullName evidence="1">13187_t:CDS:1</fullName>
    </submittedName>
</protein>
<sequence length="431" mass="47309">MFTFILPEYPSHTVISMPALSPTMTMGNVGNWKKKIGDAVTPGDVLVEIETDKAQMDFECQEEGYLAKVLIETGAKDVKVGSPLAILAEDQEDVEKFGDYALEESSAAPEKEHAEETKAPKPSARGEAQEEHPSSKTREPAKSRSPTDRILASPVARRLAAERGIPLDQVTGTGPKDRIVKADVLNYVPLTKVEKSTAPDVEYTDIPLSNIRKVIAERLSESKQLIPHYYLTIEVDVDRLLKLREELNKDSNGKYKLSVNDFIIKSAALALQDVPEANSSWHGDFIRQYHDADISVAVATPSGLITPIVKKAQAKGLASISKQVKELADRAREGKLAPQEYQGGTFTISNLGMFGIKSFTAIINPPQSCILAVGTTQQKLVPDSSRETGYRIANTMHVTLSCDHRIVDGALGAQWLSAWRSYMENPIKLIL</sequence>